<reference evidence="2" key="1">
    <citation type="journal article" date="2013" name="Science">
        <title>The Amborella genome and the evolution of flowering plants.</title>
        <authorList>
            <consortium name="Amborella Genome Project"/>
        </authorList>
    </citation>
    <scope>NUCLEOTIDE SEQUENCE [LARGE SCALE GENOMIC DNA]</scope>
</reference>
<evidence type="ECO:0000313" key="2">
    <source>
        <dbReference type="Proteomes" id="UP000017836"/>
    </source>
</evidence>
<accession>U5CZQ9</accession>
<dbReference type="OMA" id="STCTRDC"/>
<protein>
    <recommendedName>
        <fullName evidence="3">BHLH domain-containing protein</fullName>
    </recommendedName>
</protein>
<dbReference type="GO" id="GO:0090575">
    <property type="term" value="C:RNA polymerase II transcription regulator complex"/>
    <property type="evidence" value="ECO:0000318"/>
    <property type="project" value="GO_Central"/>
</dbReference>
<sequence>MLVLSQGKRSMCDQLQEATNYIAHQKRKNQELRETRDMLRGVPTVDVRSCGDGIEVMIGGSRDGEVGVSDVVVVLEESGIEVTSCVSTCTRDCSFHCLRCEVNDTQDDKVGEVQEKLRHLFRHL</sequence>
<dbReference type="GO" id="GO:0000981">
    <property type="term" value="F:DNA-binding transcription factor activity, RNA polymerase II-specific"/>
    <property type="evidence" value="ECO:0000318"/>
    <property type="project" value="GO_Central"/>
</dbReference>
<dbReference type="GO" id="GO:0006357">
    <property type="term" value="P:regulation of transcription by RNA polymerase II"/>
    <property type="evidence" value="ECO:0000318"/>
    <property type="project" value="GO_Central"/>
</dbReference>
<gene>
    <name evidence="1" type="ORF">AMTR_s00038p00168470</name>
</gene>
<proteinExistence type="predicted"/>
<evidence type="ECO:0008006" key="3">
    <source>
        <dbReference type="Google" id="ProtNLM"/>
    </source>
</evidence>
<dbReference type="GO" id="GO:0000977">
    <property type="term" value="F:RNA polymerase II transcription regulatory region sequence-specific DNA binding"/>
    <property type="evidence" value="ECO:0000318"/>
    <property type="project" value="GO_Central"/>
</dbReference>
<evidence type="ECO:0000313" key="1">
    <source>
        <dbReference type="EMBL" id="ERN14607.1"/>
    </source>
</evidence>
<dbReference type="EMBL" id="KI392532">
    <property type="protein sequence ID" value="ERN14607.1"/>
    <property type="molecule type" value="Genomic_DNA"/>
</dbReference>
<name>U5CZQ9_AMBTC</name>
<dbReference type="AlphaFoldDB" id="U5CZQ9"/>
<dbReference type="Gramene" id="ERN14607">
    <property type="protein sequence ID" value="ERN14607"/>
    <property type="gene ID" value="AMTR_s00038p00168470"/>
</dbReference>
<keyword evidence="2" id="KW-1185">Reference proteome</keyword>
<dbReference type="HOGENOM" id="CLU_094733_2_0_1"/>
<dbReference type="Proteomes" id="UP000017836">
    <property type="component" value="Unassembled WGS sequence"/>
</dbReference>
<organism evidence="1 2">
    <name type="scientific">Amborella trichopoda</name>
    <dbReference type="NCBI Taxonomy" id="13333"/>
    <lineage>
        <taxon>Eukaryota</taxon>
        <taxon>Viridiplantae</taxon>
        <taxon>Streptophyta</taxon>
        <taxon>Embryophyta</taxon>
        <taxon>Tracheophyta</taxon>
        <taxon>Spermatophyta</taxon>
        <taxon>Magnoliopsida</taxon>
        <taxon>Amborellales</taxon>
        <taxon>Amborellaceae</taxon>
        <taxon>Amborella</taxon>
    </lineage>
</organism>